<comment type="caution">
    <text evidence="9">The sequence shown here is derived from an EMBL/GenBank/DDBJ whole genome shotgun (WGS) entry which is preliminary data.</text>
</comment>
<keyword evidence="2" id="KW-0813">Transport</keyword>
<evidence type="ECO:0000256" key="8">
    <source>
        <dbReference type="SAM" id="SignalP"/>
    </source>
</evidence>
<dbReference type="PROSITE" id="PS51257">
    <property type="entry name" value="PROKAR_LIPOPROTEIN"/>
    <property type="match status" value="1"/>
</dbReference>
<dbReference type="PANTHER" id="PTHR43649:SF33">
    <property type="entry name" value="POLYGALACTURONAN_RHAMNOGALACTURONAN-BINDING PROTEIN YTCQ"/>
    <property type="match status" value="1"/>
</dbReference>
<keyword evidence="10" id="KW-1185">Reference proteome</keyword>
<evidence type="ECO:0000256" key="4">
    <source>
        <dbReference type="ARBA" id="ARBA00022729"/>
    </source>
</evidence>
<gene>
    <name evidence="9" type="ORF">RWD45_11840</name>
</gene>
<keyword evidence="7" id="KW-0449">Lipoprotein</keyword>
<evidence type="ECO:0000256" key="2">
    <source>
        <dbReference type="ARBA" id="ARBA00022448"/>
    </source>
</evidence>
<feature type="chain" id="PRO_5045921734" evidence="8">
    <location>
        <begin position="23"/>
        <end position="437"/>
    </location>
</feature>
<evidence type="ECO:0000256" key="7">
    <source>
        <dbReference type="ARBA" id="ARBA00023288"/>
    </source>
</evidence>
<evidence type="ECO:0000256" key="1">
    <source>
        <dbReference type="ARBA" id="ARBA00008520"/>
    </source>
</evidence>
<organism evidence="9 10">
    <name type="scientific">Paracerasibacillus soli</name>
    <dbReference type="NCBI Taxonomy" id="480284"/>
    <lineage>
        <taxon>Bacteria</taxon>
        <taxon>Bacillati</taxon>
        <taxon>Bacillota</taxon>
        <taxon>Bacilli</taxon>
        <taxon>Bacillales</taxon>
        <taxon>Bacillaceae</taxon>
        <taxon>Paracerasibacillus</taxon>
    </lineage>
</organism>
<name>A0ABU5CRX6_9BACI</name>
<evidence type="ECO:0000313" key="9">
    <source>
        <dbReference type="EMBL" id="MDY0409125.1"/>
    </source>
</evidence>
<keyword evidence="6" id="KW-0564">Palmitate</keyword>
<dbReference type="Pfam" id="PF01547">
    <property type="entry name" value="SBP_bac_1"/>
    <property type="match status" value="1"/>
</dbReference>
<reference evidence="9 10" key="1">
    <citation type="submission" date="2023-10" db="EMBL/GenBank/DDBJ databases">
        <title>Virgibacillus soli CC-YMP-6 genome.</title>
        <authorList>
            <person name="Miliotis G."/>
            <person name="Sengupta P."/>
            <person name="Hameed A."/>
            <person name="Chuvochina M."/>
            <person name="Mcdonagh F."/>
            <person name="Simpson A.C."/>
            <person name="Singh N.K."/>
            <person name="Rekha P.D."/>
            <person name="Raman K."/>
            <person name="Hugenholtz P."/>
            <person name="Venkateswaran K."/>
        </authorList>
    </citation>
    <scope>NUCLEOTIDE SEQUENCE [LARGE SCALE GENOMIC DNA]</scope>
    <source>
        <strain evidence="9 10">CC-YMP-6</strain>
    </source>
</reference>
<evidence type="ECO:0000256" key="6">
    <source>
        <dbReference type="ARBA" id="ARBA00023139"/>
    </source>
</evidence>
<dbReference type="InterPro" id="IPR006061">
    <property type="entry name" value="SBP_1_CS"/>
</dbReference>
<dbReference type="PROSITE" id="PS01037">
    <property type="entry name" value="SBP_BACTERIAL_1"/>
    <property type="match status" value="1"/>
</dbReference>
<keyword evidence="4 8" id="KW-0732">Signal</keyword>
<keyword evidence="5" id="KW-0472">Membrane</keyword>
<dbReference type="SUPFAM" id="SSF53850">
    <property type="entry name" value="Periplasmic binding protein-like II"/>
    <property type="match status" value="1"/>
</dbReference>
<comment type="similarity">
    <text evidence="1">Belongs to the bacterial solute-binding protein 1 family.</text>
</comment>
<proteinExistence type="inferred from homology"/>
<protein>
    <submittedName>
        <fullName evidence="9">ABC transporter substrate-binding protein</fullName>
    </submittedName>
</protein>
<dbReference type="InterPro" id="IPR050490">
    <property type="entry name" value="Bact_solute-bd_prot1"/>
</dbReference>
<dbReference type="Gene3D" id="3.40.190.10">
    <property type="entry name" value="Periplasmic binding protein-like II"/>
    <property type="match status" value="2"/>
</dbReference>
<dbReference type="Proteomes" id="UP001275315">
    <property type="component" value="Unassembled WGS sequence"/>
</dbReference>
<dbReference type="RefSeq" id="WP_320379939.1">
    <property type="nucleotide sequence ID" value="NZ_JAWDIQ010000002.1"/>
</dbReference>
<sequence>MRLKNKFSVAFIMLMIVGLVLAGCGGSNDDKNKSGGNEASGDDVTLDIFQFKVEFKDQFEDLAKKYEASHDGVKINITTVGGGEDYGASLRSKFASGEEPAIYNIGGPQDVEDWTGKLADLTDTKAASAALEGTLDGVTEDGKALGLPFNQEGYGFLYNKEVFEKAGINPDDITSLDALEKAVKTLDSKKDELGLQAVFALPGKETWVTGLHLSNTFLSPEFNENVADAYKADTVDFKYGDAFKTILDLQNKYSVQPTVSLDYSQQVEELFSLGKVAIIQQGNWVYGSIADIDEEFASNNVGMIPIPVKGFKEDALPVGVPMYWAVNSNKDEKVVKAAKEFLDWMYTSDEGKDAVINDFKFIPAYEGYDASKLTDPLAKTVYEYAEQGKTIGWVFMGYPTGWGQESLGVNIQKYLSDNMTWDELIKETKADWEADRK</sequence>
<dbReference type="InterPro" id="IPR006059">
    <property type="entry name" value="SBP"/>
</dbReference>
<keyword evidence="3" id="KW-1003">Cell membrane</keyword>
<evidence type="ECO:0000256" key="5">
    <source>
        <dbReference type="ARBA" id="ARBA00023136"/>
    </source>
</evidence>
<dbReference type="EMBL" id="JAWDIQ010000002">
    <property type="protein sequence ID" value="MDY0409125.1"/>
    <property type="molecule type" value="Genomic_DNA"/>
</dbReference>
<feature type="signal peptide" evidence="8">
    <location>
        <begin position="1"/>
        <end position="22"/>
    </location>
</feature>
<accession>A0ABU5CRX6</accession>
<evidence type="ECO:0000313" key="10">
    <source>
        <dbReference type="Proteomes" id="UP001275315"/>
    </source>
</evidence>
<evidence type="ECO:0000256" key="3">
    <source>
        <dbReference type="ARBA" id="ARBA00022475"/>
    </source>
</evidence>
<dbReference type="PANTHER" id="PTHR43649">
    <property type="entry name" value="ARABINOSE-BINDING PROTEIN-RELATED"/>
    <property type="match status" value="1"/>
</dbReference>